<proteinExistence type="predicted"/>
<reference evidence="2 3" key="1">
    <citation type="journal article" date="2018" name="Science">
        <title>The opium poppy genome and morphinan production.</title>
        <authorList>
            <person name="Guo L."/>
            <person name="Winzer T."/>
            <person name="Yang X."/>
            <person name="Li Y."/>
            <person name="Ning Z."/>
            <person name="He Z."/>
            <person name="Teodor R."/>
            <person name="Lu Y."/>
            <person name="Bowser T.A."/>
            <person name="Graham I.A."/>
            <person name="Ye K."/>
        </authorList>
    </citation>
    <scope>NUCLEOTIDE SEQUENCE [LARGE SCALE GENOMIC DNA]</scope>
    <source>
        <strain evidence="3">cv. HN1</strain>
        <tissue evidence="2">Leaves</tissue>
    </source>
</reference>
<dbReference type="Proteomes" id="UP000316621">
    <property type="component" value="Chromosome 6"/>
</dbReference>
<name>A0A4Y7K0T9_PAPSO</name>
<dbReference type="AlphaFoldDB" id="A0A4Y7K0T9"/>
<accession>A0A4Y7K0T9</accession>
<dbReference type="EMBL" id="CM010720">
    <property type="protein sequence ID" value="RZC66944.1"/>
    <property type="molecule type" value="Genomic_DNA"/>
</dbReference>
<keyword evidence="3" id="KW-1185">Reference proteome</keyword>
<feature type="region of interest" description="Disordered" evidence="1">
    <location>
        <begin position="127"/>
        <end position="165"/>
    </location>
</feature>
<feature type="region of interest" description="Disordered" evidence="1">
    <location>
        <begin position="1"/>
        <end position="51"/>
    </location>
</feature>
<protein>
    <submittedName>
        <fullName evidence="2">Uncharacterized protein</fullName>
    </submittedName>
</protein>
<sequence length="165" mass="18224">MAKNNRGGSPDLRPSAPRAKVTRSSSDCGGGGGIPTKRSNHPLGPVSSGTNRKFDDIDSLLSLHIDRGRNNFDEDERGNNQMLGAIKVIKVFQMLRVLEKKLMGYLEVDEAAATKLHGNAFFKEEETAAKERKGNQGGSKADAEECWRRGDWRNSEKQQQQEPKA</sequence>
<dbReference type="Gramene" id="RZC66944">
    <property type="protein sequence ID" value="RZC66944"/>
    <property type="gene ID" value="C5167_010636"/>
</dbReference>
<evidence type="ECO:0000313" key="3">
    <source>
        <dbReference type="Proteomes" id="UP000316621"/>
    </source>
</evidence>
<evidence type="ECO:0000256" key="1">
    <source>
        <dbReference type="SAM" id="MobiDB-lite"/>
    </source>
</evidence>
<evidence type="ECO:0000313" key="2">
    <source>
        <dbReference type="EMBL" id="RZC66944.1"/>
    </source>
</evidence>
<feature type="compositionally biased region" description="Basic and acidic residues" evidence="1">
    <location>
        <begin position="141"/>
        <end position="156"/>
    </location>
</feature>
<organism evidence="2 3">
    <name type="scientific">Papaver somniferum</name>
    <name type="common">Opium poppy</name>
    <dbReference type="NCBI Taxonomy" id="3469"/>
    <lineage>
        <taxon>Eukaryota</taxon>
        <taxon>Viridiplantae</taxon>
        <taxon>Streptophyta</taxon>
        <taxon>Embryophyta</taxon>
        <taxon>Tracheophyta</taxon>
        <taxon>Spermatophyta</taxon>
        <taxon>Magnoliopsida</taxon>
        <taxon>Ranunculales</taxon>
        <taxon>Papaveraceae</taxon>
        <taxon>Papaveroideae</taxon>
        <taxon>Papaver</taxon>
    </lineage>
</organism>
<gene>
    <name evidence="2" type="ORF">C5167_010636</name>
</gene>